<dbReference type="PANTHER" id="PTHR46825">
    <property type="entry name" value="D-ALANYL-D-ALANINE-CARBOXYPEPTIDASE/ENDOPEPTIDASE AMPH"/>
    <property type="match status" value="1"/>
</dbReference>
<evidence type="ECO:0000256" key="1">
    <source>
        <dbReference type="SAM" id="MobiDB-lite"/>
    </source>
</evidence>
<accession>A0A3N0DUK0</accession>
<dbReference type="InterPro" id="IPR001466">
    <property type="entry name" value="Beta-lactam-related"/>
</dbReference>
<dbReference type="InterPro" id="IPR012338">
    <property type="entry name" value="Beta-lactam/transpept-like"/>
</dbReference>
<dbReference type="OrthoDB" id="3863176at2"/>
<proteinExistence type="predicted"/>
<feature type="compositionally biased region" description="Basic and acidic residues" evidence="1">
    <location>
        <begin position="1"/>
        <end position="10"/>
    </location>
</feature>
<feature type="domain" description="Beta-lactamase-related" evidence="2">
    <location>
        <begin position="42"/>
        <end position="333"/>
    </location>
</feature>
<sequence length="455" mass="48872">MAAGEPDRPGVRGPEPGLLLPAAGGLRLSREDRRDEQGRLQAVVDRAQGLGRLPSVVGARVEEGRVVLRAGAGAHGDLDAQYRIGSITKTLTAVLVLQCQQDGLLALEDRVRDHLPEAGYGDARLRDLLAHTAGLQAEPVGDWWERSPGVDVPTLLERNDGSGRVFAAGEAFHYSNLGFALLGEVAARLRGRTWWELVQERLLEPLGMTRTSYHPQVPNAQGYSVGHFTGTLTEEPHADTGAMAPAGQLWSTVDDLARWLDFLATGHPEVLGADALAGMCIPGAPGIDYGLGLRLLDGLVGHTGSMPGFLATAFVDRATRRGVVGFANATTGLVTDQFACDLRDGVDRNDTPLWEPSVSVPPEVAEVLGIWFWGNSAHAVRWHNGRLELRDLNDPEDLGVFTDGAGVHGRAGSWRGTEGYLLGETLQVRRDGSGQAVELECATFRFTRTPYPDAP</sequence>
<dbReference type="Proteomes" id="UP000277094">
    <property type="component" value="Unassembled WGS sequence"/>
</dbReference>
<dbReference type="GO" id="GO:0016787">
    <property type="term" value="F:hydrolase activity"/>
    <property type="evidence" value="ECO:0007669"/>
    <property type="project" value="UniProtKB-KW"/>
</dbReference>
<keyword evidence="5" id="KW-1185">Reference proteome</keyword>
<dbReference type="EMBL" id="RJSG01000002">
    <property type="protein sequence ID" value="RNL79307.1"/>
    <property type="molecule type" value="Genomic_DNA"/>
</dbReference>
<dbReference type="InterPro" id="IPR056008">
    <property type="entry name" value="DUF7586"/>
</dbReference>
<evidence type="ECO:0000259" key="2">
    <source>
        <dbReference type="Pfam" id="PF00144"/>
    </source>
</evidence>
<dbReference type="Pfam" id="PF24491">
    <property type="entry name" value="DUF7586"/>
    <property type="match status" value="1"/>
</dbReference>
<feature type="compositionally biased region" description="Low complexity" evidence="1">
    <location>
        <begin position="12"/>
        <end position="27"/>
    </location>
</feature>
<evidence type="ECO:0000313" key="5">
    <source>
        <dbReference type="Proteomes" id="UP000277094"/>
    </source>
</evidence>
<evidence type="ECO:0000259" key="3">
    <source>
        <dbReference type="Pfam" id="PF24491"/>
    </source>
</evidence>
<dbReference type="Gene3D" id="3.40.710.10">
    <property type="entry name" value="DD-peptidase/beta-lactamase superfamily"/>
    <property type="match status" value="1"/>
</dbReference>
<dbReference type="InterPro" id="IPR050491">
    <property type="entry name" value="AmpC-like"/>
</dbReference>
<protein>
    <submittedName>
        <fullName evidence="4">Class A beta-lactamase-related serine hydrolase</fullName>
    </submittedName>
</protein>
<feature type="region of interest" description="Disordered" evidence="1">
    <location>
        <begin position="1"/>
        <end position="34"/>
    </location>
</feature>
<organism evidence="4 5">
    <name type="scientific">Nocardioides marmorisolisilvae</name>
    <dbReference type="NCBI Taxonomy" id="1542737"/>
    <lineage>
        <taxon>Bacteria</taxon>
        <taxon>Bacillati</taxon>
        <taxon>Actinomycetota</taxon>
        <taxon>Actinomycetes</taxon>
        <taxon>Propionibacteriales</taxon>
        <taxon>Nocardioidaceae</taxon>
        <taxon>Nocardioides</taxon>
    </lineage>
</organism>
<name>A0A3N0DUK0_9ACTN</name>
<comment type="caution">
    <text evidence="4">The sequence shown here is derived from an EMBL/GenBank/DDBJ whole genome shotgun (WGS) entry which is preliminary data.</text>
</comment>
<dbReference type="AlphaFoldDB" id="A0A3N0DUK0"/>
<dbReference type="SUPFAM" id="SSF56601">
    <property type="entry name" value="beta-lactamase/transpeptidase-like"/>
    <property type="match status" value="1"/>
</dbReference>
<gene>
    <name evidence="4" type="ORF">EFL95_09920</name>
</gene>
<reference evidence="4 5" key="1">
    <citation type="submission" date="2018-11" db="EMBL/GenBank/DDBJ databases">
        <authorList>
            <person name="Li F."/>
        </authorList>
    </citation>
    <scope>NUCLEOTIDE SEQUENCE [LARGE SCALE GENOMIC DNA]</scope>
    <source>
        <strain evidence="4 5">KIS18-7</strain>
    </source>
</reference>
<dbReference type="Pfam" id="PF00144">
    <property type="entry name" value="Beta-lactamase"/>
    <property type="match status" value="1"/>
</dbReference>
<feature type="domain" description="DUF7586" evidence="3">
    <location>
        <begin position="360"/>
        <end position="448"/>
    </location>
</feature>
<keyword evidence="4" id="KW-0378">Hydrolase</keyword>
<dbReference type="PANTHER" id="PTHR46825:SF7">
    <property type="entry name" value="D-ALANYL-D-ALANINE CARBOXYPEPTIDASE"/>
    <property type="match status" value="1"/>
</dbReference>
<evidence type="ECO:0000313" key="4">
    <source>
        <dbReference type="EMBL" id="RNL79307.1"/>
    </source>
</evidence>